<sequence>MKQPVFCFDRDKTVDLRPPERGRAVPLAWIQFYAHRTDHDVWATGNPRLCREAGIPSPREARELLVAAGREPVAPYDRMNSGRIDRLRLLDQLYAESYDREARFVVVDDTDVTEYTDGRPWTYYGPTEFVEAVEGGAYPEPDPGAVRGDSYGDPERGDRYRAQLNEFERRLSK</sequence>
<gene>
    <name evidence="2" type="ORF">ABNG04_04375</name>
</gene>
<accession>A0ABD5M3H2</accession>
<dbReference type="AlphaFoldDB" id="A0ABD5M3H2"/>
<evidence type="ECO:0000313" key="3">
    <source>
        <dbReference type="Proteomes" id="UP001567572"/>
    </source>
</evidence>
<keyword evidence="3" id="KW-1185">Reference proteome</keyword>
<comment type="caution">
    <text evidence="2">The sequence shown here is derived from an EMBL/GenBank/DDBJ whole genome shotgun (WGS) entry which is preliminary data.</text>
</comment>
<dbReference type="RefSeq" id="WP_371160358.1">
    <property type="nucleotide sequence ID" value="NZ_JBEDNX010000001.1"/>
</dbReference>
<reference evidence="2 3" key="1">
    <citation type="submission" date="2024-06" db="EMBL/GenBank/DDBJ databases">
        <title>Halorubrum miltondacostae sp. nov., a potential PHA producer isolated from an inland solar saltern in Rio Maior, Portugal.</title>
        <authorList>
            <person name="Albuquerque L."/>
            <person name="Viver T."/>
            <person name="Barroso C."/>
            <person name="Claudino R."/>
            <person name="Galvan M."/>
            <person name="Simoes G."/>
            <person name="Lobo Da Cunha A."/>
            <person name="Egas C."/>
        </authorList>
    </citation>
    <scope>NUCLEOTIDE SEQUENCE [LARGE SCALE GENOMIC DNA]</scope>
    <source>
        <strain evidence="2 3">RMP-11</strain>
    </source>
</reference>
<feature type="region of interest" description="Disordered" evidence="1">
    <location>
        <begin position="134"/>
        <end position="158"/>
    </location>
</feature>
<evidence type="ECO:0000256" key="1">
    <source>
        <dbReference type="SAM" id="MobiDB-lite"/>
    </source>
</evidence>
<evidence type="ECO:0000313" key="2">
    <source>
        <dbReference type="EMBL" id="MEZ3163119.1"/>
    </source>
</evidence>
<organism evidence="2 3">
    <name type="scientific">Halorubrum miltondacostae</name>
    <dbReference type="NCBI Taxonomy" id="3076378"/>
    <lineage>
        <taxon>Archaea</taxon>
        <taxon>Methanobacteriati</taxon>
        <taxon>Methanobacteriota</taxon>
        <taxon>Stenosarchaea group</taxon>
        <taxon>Halobacteria</taxon>
        <taxon>Halobacteriales</taxon>
        <taxon>Haloferacaceae</taxon>
        <taxon>Halorubrum</taxon>
    </lineage>
</organism>
<dbReference type="Proteomes" id="UP001567572">
    <property type="component" value="Unassembled WGS sequence"/>
</dbReference>
<name>A0ABD5M3H2_9EURY</name>
<proteinExistence type="predicted"/>
<protein>
    <submittedName>
        <fullName evidence="2">Adaptin protein</fullName>
    </submittedName>
</protein>
<dbReference type="EMBL" id="JBEDNY010000001">
    <property type="protein sequence ID" value="MEZ3163119.1"/>
    <property type="molecule type" value="Genomic_DNA"/>
</dbReference>